<protein>
    <recommendedName>
        <fullName evidence="3">SMI1/KNR4 family protein</fullName>
    </recommendedName>
</protein>
<proteinExistence type="predicted"/>
<evidence type="ECO:0008006" key="3">
    <source>
        <dbReference type="Google" id="ProtNLM"/>
    </source>
</evidence>
<accession>A0ABT8N3R8</accession>
<name>A0ABT8N3R8_9BACL</name>
<evidence type="ECO:0000313" key="2">
    <source>
        <dbReference type="Proteomes" id="UP001172055"/>
    </source>
</evidence>
<keyword evidence="2" id="KW-1185">Reference proteome</keyword>
<comment type="caution">
    <text evidence="1">The sequence shown here is derived from an EMBL/GenBank/DDBJ whole genome shotgun (WGS) entry which is preliminary data.</text>
</comment>
<sequence>MAKLNYGKYEIPERLKQIIELQQHLNEVDQLKYGDLLGYYFSDEGISARYLNTPLDVIPFARPGVDGIHFGFLTDFGQVKDLYDAYIVRVSPMDFDNPVHVVARNIEDFISTICFYPDSMEILDMTSLRKEVLEFLCHNPMIPKETMLTNQEYNIHRIVCEKFQLKPIGNFENYFYLLHQQRGLDAILPTLDHIGVVKKEEATKASLNNIILLNLKNKDEITLPEVKSFFETAVYEAKLVFLRDGYSKGLLWDQEDIKLFLSEHLLLMDLPDEAESIFYP</sequence>
<organism evidence="1 2">
    <name type="scientific">Planococcus shixiaomingii</name>
    <dbReference type="NCBI Taxonomy" id="3058393"/>
    <lineage>
        <taxon>Bacteria</taxon>
        <taxon>Bacillati</taxon>
        <taxon>Bacillota</taxon>
        <taxon>Bacilli</taxon>
        <taxon>Bacillales</taxon>
        <taxon>Caryophanaceae</taxon>
        <taxon>Planococcus</taxon>
    </lineage>
</organism>
<gene>
    <name evidence="1" type="ORF">QWY14_12010</name>
</gene>
<dbReference type="Proteomes" id="UP001172055">
    <property type="component" value="Unassembled WGS sequence"/>
</dbReference>
<dbReference type="EMBL" id="JAUJWV010000001">
    <property type="protein sequence ID" value="MDN7242530.1"/>
    <property type="molecule type" value="Genomic_DNA"/>
</dbReference>
<reference evidence="1 2" key="1">
    <citation type="submission" date="2023-06" db="EMBL/GenBank/DDBJ databases">
        <title>Novel species in genus Planococcus.</title>
        <authorList>
            <person name="Ning S."/>
        </authorList>
    </citation>
    <scope>NUCLEOTIDE SEQUENCE [LARGE SCALE GENOMIC DNA]</scope>
    <source>
        <strain evidence="1 2">N028</strain>
    </source>
</reference>
<evidence type="ECO:0000313" key="1">
    <source>
        <dbReference type="EMBL" id="MDN7242530.1"/>
    </source>
</evidence>
<dbReference type="RefSeq" id="WP_301724002.1">
    <property type="nucleotide sequence ID" value="NZ_JAUJWV010000001.1"/>
</dbReference>